<evidence type="ECO:0000256" key="5">
    <source>
        <dbReference type="ARBA" id="ARBA00023212"/>
    </source>
</evidence>
<feature type="compositionally biased region" description="Basic and acidic residues" evidence="6">
    <location>
        <begin position="240"/>
        <end position="251"/>
    </location>
</feature>
<comment type="caution">
    <text evidence="8">The sequence shown here is derived from an EMBL/GenBank/DDBJ whole genome shotgun (WGS) entry which is preliminary data.</text>
</comment>
<dbReference type="Proteomes" id="UP001195483">
    <property type="component" value="Unassembled WGS sequence"/>
</dbReference>
<reference evidence="8" key="3">
    <citation type="submission" date="2023-05" db="EMBL/GenBank/DDBJ databases">
        <authorList>
            <person name="Smith C.H."/>
        </authorList>
    </citation>
    <scope>NUCLEOTIDE SEQUENCE</scope>
    <source>
        <strain evidence="8">CHS0354</strain>
        <tissue evidence="8">Mantle</tissue>
    </source>
</reference>
<dbReference type="InterPro" id="IPR029197">
    <property type="entry name" value="CKAP2_C"/>
</dbReference>
<feature type="region of interest" description="Disordered" evidence="6">
    <location>
        <begin position="229"/>
        <end position="251"/>
    </location>
</feature>
<dbReference type="Gene3D" id="1.25.40.430">
    <property type="match status" value="1"/>
</dbReference>
<comment type="similarity">
    <text evidence="2">Belongs to the CKAP2 family.</text>
</comment>
<proteinExistence type="inferred from homology"/>
<dbReference type="GO" id="GO:0072686">
    <property type="term" value="C:mitotic spindle"/>
    <property type="evidence" value="ECO:0007669"/>
    <property type="project" value="TreeGrafter"/>
</dbReference>
<evidence type="ECO:0000256" key="4">
    <source>
        <dbReference type="ARBA" id="ARBA00022553"/>
    </source>
</evidence>
<dbReference type="InterPro" id="IPR052855">
    <property type="entry name" value="CKAP2-like"/>
</dbReference>
<feature type="region of interest" description="Disordered" evidence="6">
    <location>
        <begin position="1"/>
        <end position="28"/>
    </location>
</feature>
<evidence type="ECO:0000256" key="3">
    <source>
        <dbReference type="ARBA" id="ARBA00022490"/>
    </source>
</evidence>
<dbReference type="GO" id="GO:0005813">
    <property type="term" value="C:centrosome"/>
    <property type="evidence" value="ECO:0007669"/>
    <property type="project" value="TreeGrafter"/>
</dbReference>
<keyword evidence="4" id="KW-0597">Phosphoprotein</keyword>
<dbReference type="AlphaFoldDB" id="A0AAE0TGV2"/>
<evidence type="ECO:0000313" key="9">
    <source>
        <dbReference type="Proteomes" id="UP001195483"/>
    </source>
</evidence>
<accession>A0AAE0TGV2</accession>
<reference evidence="8" key="2">
    <citation type="journal article" date="2021" name="Genome Biol. Evol.">
        <title>Developing a high-quality reference genome for a parasitic bivalve with doubly uniparental inheritance (Bivalvia: Unionida).</title>
        <authorList>
            <person name="Smith C.H."/>
        </authorList>
    </citation>
    <scope>NUCLEOTIDE SEQUENCE</scope>
    <source>
        <strain evidence="8">CHS0354</strain>
        <tissue evidence="8">Mantle</tissue>
    </source>
</reference>
<evidence type="ECO:0000256" key="1">
    <source>
        <dbReference type="ARBA" id="ARBA00004245"/>
    </source>
</evidence>
<evidence type="ECO:0000313" key="8">
    <source>
        <dbReference type="EMBL" id="KAK3610146.1"/>
    </source>
</evidence>
<protein>
    <recommendedName>
        <fullName evidence="7">Cytoskeleton-associated protein 2 C-terminal domain-containing protein</fullName>
    </recommendedName>
</protein>
<dbReference type="EMBL" id="JAEAOA010002325">
    <property type="protein sequence ID" value="KAK3610146.1"/>
    <property type="molecule type" value="Genomic_DNA"/>
</dbReference>
<reference evidence="8" key="1">
    <citation type="journal article" date="2021" name="Genome Biol. Evol.">
        <title>A High-Quality Reference Genome for a Parasitic Bivalve with Doubly Uniparental Inheritance (Bivalvia: Unionida).</title>
        <authorList>
            <person name="Smith C.H."/>
        </authorList>
    </citation>
    <scope>NUCLEOTIDE SEQUENCE</scope>
    <source>
        <strain evidence="8">CHS0354</strain>
    </source>
</reference>
<sequence length="251" mass="28801">MKRENNKEEDRIETNRERKREKLEKRNKQDQLKLEQLKNITADKEHPLCKQLETVLQECNTLFEAGCPYDHTLAWLDSIYDKIPIARYAADYYICKARVLESTGDLDAVLAVFESAIINNAQPSEELATSIKDIVKAMSVEREKKAKQRSRTPQMAIVQENIFESSTIKYSVSKVTPYSDSGKSKKRSSTASLVVTPVRRSTRRSLASLPEAFRDKDIYDKLEDLSEADKENALFQPNKALEEEFNKTATE</sequence>
<dbReference type="PANTHER" id="PTHR47078:SF1">
    <property type="entry name" value="CYTOSKELETON-ASSOCIATED PROTEIN 2-LIKE"/>
    <property type="match status" value="1"/>
</dbReference>
<evidence type="ECO:0000256" key="2">
    <source>
        <dbReference type="ARBA" id="ARBA00009468"/>
    </source>
</evidence>
<evidence type="ECO:0000256" key="6">
    <source>
        <dbReference type="SAM" id="MobiDB-lite"/>
    </source>
</evidence>
<comment type="subcellular location">
    <subcellularLocation>
        <location evidence="1">Cytoplasm</location>
        <location evidence="1">Cytoskeleton</location>
    </subcellularLocation>
</comment>
<keyword evidence="5" id="KW-0206">Cytoskeleton</keyword>
<dbReference type="Pfam" id="PF15297">
    <property type="entry name" value="CKAP2_C"/>
    <property type="match status" value="1"/>
</dbReference>
<feature type="domain" description="Cytoskeleton-associated protein 2 C-terminal" evidence="7">
    <location>
        <begin position="43"/>
        <end position="144"/>
    </location>
</feature>
<keyword evidence="3" id="KW-0963">Cytoplasm</keyword>
<gene>
    <name evidence="8" type="ORF">CHS0354_039927</name>
</gene>
<keyword evidence="9" id="KW-1185">Reference proteome</keyword>
<organism evidence="8 9">
    <name type="scientific">Potamilus streckersoni</name>
    <dbReference type="NCBI Taxonomy" id="2493646"/>
    <lineage>
        <taxon>Eukaryota</taxon>
        <taxon>Metazoa</taxon>
        <taxon>Spiralia</taxon>
        <taxon>Lophotrochozoa</taxon>
        <taxon>Mollusca</taxon>
        <taxon>Bivalvia</taxon>
        <taxon>Autobranchia</taxon>
        <taxon>Heteroconchia</taxon>
        <taxon>Palaeoheterodonta</taxon>
        <taxon>Unionida</taxon>
        <taxon>Unionoidea</taxon>
        <taxon>Unionidae</taxon>
        <taxon>Ambleminae</taxon>
        <taxon>Lampsilini</taxon>
        <taxon>Potamilus</taxon>
    </lineage>
</organism>
<dbReference type="PANTHER" id="PTHR47078">
    <property type="entry name" value="CYTOSKELETON-ASSOCIATED PROTEIN 2-LIKE"/>
    <property type="match status" value="1"/>
</dbReference>
<name>A0AAE0TGV2_9BIVA</name>
<evidence type="ECO:0000259" key="7">
    <source>
        <dbReference type="Pfam" id="PF15297"/>
    </source>
</evidence>
<dbReference type="GO" id="GO:0005829">
    <property type="term" value="C:cytosol"/>
    <property type="evidence" value="ECO:0007669"/>
    <property type="project" value="TreeGrafter"/>
</dbReference>